<keyword evidence="1" id="KW-0732">Signal</keyword>
<proteinExistence type="predicted"/>
<reference evidence="2 3" key="1">
    <citation type="submission" date="2024-12" db="EMBL/GenBank/DDBJ databases">
        <title>Forecasting of Potato common scab and diversities of Pathogenic streptomyces spp. in china.</title>
        <authorList>
            <person name="Handique U."/>
            <person name="Wu J."/>
        </authorList>
    </citation>
    <scope>NUCLEOTIDE SEQUENCE [LARGE SCALE GENOMIC DNA]</scope>
    <source>
        <strain evidence="2 3">ZRIMU1530</strain>
    </source>
</reference>
<comment type="caution">
    <text evidence="2">The sequence shown here is derived from an EMBL/GenBank/DDBJ whole genome shotgun (WGS) entry which is preliminary data.</text>
</comment>
<dbReference type="Proteomes" id="UP001631957">
    <property type="component" value="Unassembled WGS sequence"/>
</dbReference>
<feature type="signal peptide" evidence="1">
    <location>
        <begin position="1"/>
        <end position="28"/>
    </location>
</feature>
<organism evidence="2 3">
    <name type="scientific">Streptomyces niveiscabiei</name>
    <dbReference type="NCBI Taxonomy" id="164115"/>
    <lineage>
        <taxon>Bacteria</taxon>
        <taxon>Bacillati</taxon>
        <taxon>Actinomycetota</taxon>
        <taxon>Actinomycetes</taxon>
        <taxon>Kitasatosporales</taxon>
        <taxon>Streptomycetaceae</taxon>
        <taxon>Streptomyces</taxon>
    </lineage>
</organism>
<name>A0ABW9HJM4_9ACTN</name>
<feature type="chain" id="PRO_5047268069" description="Calcium-binding protein" evidence="1">
    <location>
        <begin position="29"/>
        <end position="263"/>
    </location>
</feature>
<dbReference type="EMBL" id="JBJVNI010000002">
    <property type="protein sequence ID" value="MFM9607986.1"/>
    <property type="molecule type" value="Genomic_DNA"/>
</dbReference>
<evidence type="ECO:0008006" key="4">
    <source>
        <dbReference type="Google" id="ProtNLM"/>
    </source>
</evidence>
<sequence>MRIRATATAAVVLGTVALSALAAPAAQAAPAAGPKVTFSNVKIGKTLVVGASGRASFPVTYTVTKPASLSAKSFASGPAIYRGATIAKPSDLFVSENPGTCKAPSATVLNCTASLVFNVTDGDLINSESGAWKVGGVAVNVSKDGLTWQGDLGSTKLLRQAKLTTDAAPEPVKKGRTITVKGTLTRANWETNKYAGYGAQTVQLQYKKAGAKTWTTLKSVKTTAKGTLSTTVKATADGYYRYNFVATSTTGAVASAADYVDVR</sequence>
<protein>
    <recommendedName>
        <fullName evidence="4">Calcium-binding protein</fullName>
    </recommendedName>
</protein>
<evidence type="ECO:0000256" key="1">
    <source>
        <dbReference type="SAM" id="SignalP"/>
    </source>
</evidence>
<gene>
    <name evidence="2" type="ORF">ACKI18_04605</name>
</gene>
<dbReference type="RefSeq" id="WP_055722691.1">
    <property type="nucleotide sequence ID" value="NZ_JBJVNI010000002.1"/>
</dbReference>
<evidence type="ECO:0000313" key="3">
    <source>
        <dbReference type="Proteomes" id="UP001631957"/>
    </source>
</evidence>
<evidence type="ECO:0000313" key="2">
    <source>
        <dbReference type="EMBL" id="MFM9607986.1"/>
    </source>
</evidence>
<keyword evidence="3" id="KW-1185">Reference proteome</keyword>
<accession>A0ABW9HJM4</accession>